<feature type="coiled-coil region" evidence="1">
    <location>
        <begin position="312"/>
        <end position="341"/>
    </location>
</feature>
<gene>
    <name evidence="4" type="ORF">EDC34_104126</name>
</gene>
<dbReference type="SUPFAM" id="SSF55073">
    <property type="entry name" value="Nucleotide cyclase"/>
    <property type="match status" value="1"/>
</dbReference>
<evidence type="ECO:0000313" key="4">
    <source>
        <dbReference type="EMBL" id="TCT24439.1"/>
    </source>
</evidence>
<dbReference type="Gene3D" id="3.30.70.270">
    <property type="match status" value="1"/>
</dbReference>
<dbReference type="InterPro" id="IPR001633">
    <property type="entry name" value="EAL_dom"/>
</dbReference>
<dbReference type="CDD" id="cd01948">
    <property type="entry name" value="EAL"/>
    <property type="match status" value="1"/>
</dbReference>
<proteinExistence type="predicted"/>
<accession>A0A4R3NBJ1</accession>
<dbReference type="PROSITE" id="PS50887">
    <property type="entry name" value="GGDEF"/>
    <property type="match status" value="1"/>
</dbReference>
<dbReference type="PANTHER" id="PTHR44757:SF2">
    <property type="entry name" value="BIOFILM ARCHITECTURE MAINTENANCE PROTEIN MBAA"/>
    <property type="match status" value="1"/>
</dbReference>
<dbReference type="SMART" id="SM00052">
    <property type="entry name" value="EAL"/>
    <property type="match status" value="1"/>
</dbReference>
<dbReference type="InterPro" id="IPR029787">
    <property type="entry name" value="Nucleotide_cyclase"/>
</dbReference>
<dbReference type="PANTHER" id="PTHR44757">
    <property type="entry name" value="DIGUANYLATE CYCLASE DGCP"/>
    <property type="match status" value="1"/>
</dbReference>
<keyword evidence="1" id="KW-0175">Coiled coil</keyword>
<dbReference type="InterPro" id="IPR000160">
    <property type="entry name" value="GGDEF_dom"/>
</dbReference>
<dbReference type="InterPro" id="IPR043128">
    <property type="entry name" value="Rev_trsase/Diguanyl_cyclase"/>
</dbReference>
<reference evidence="4 5" key="1">
    <citation type="submission" date="2019-03" db="EMBL/GenBank/DDBJ databases">
        <title>Genomic Encyclopedia of Type Strains, Phase IV (KMG-IV): sequencing the most valuable type-strain genomes for metagenomic binning, comparative biology and taxonomic classification.</title>
        <authorList>
            <person name="Goeker M."/>
        </authorList>
    </citation>
    <scope>NUCLEOTIDE SEQUENCE [LARGE SCALE GENOMIC DNA]</scope>
    <source>
        <strain evidence="4 5">DSM 13605</strain>
    </source>
</reference>
<feature type="domain" description="EAL" evidence="2">
    <location>
        <begin position="724"/>
        <end position="968"/>
    </location>
</feature>
<dbReference type="SMART" id="SM00065">
    <property type="entry name" value="GAF"/>
    <property type="match status" value="2"/>
</dbReference>
<comment type="caution">
    <text evidence="4">The sequence shown here is derived from an EMBL/GenBank/DDBJ whole genome shotgun (WGS) entry which is preliminary data.</text>
</comment>
<dbReference type="AlphaFoldDB" id="A0A4R3NBJ1"/>
<keyword evidence="5" id="KW-1185">Reference proteome</keyword>
<dbReference type="InterPro" id="IPR003018">
    <property type="entry name" value="GAF"/>
</dbReference>
<dbReference type="SUPFAM" id="SSF141868">
    <property type="entry name" value="EAL domain-like"/>
    <property type="match status" value="1"/>
</dbReference>
<dbReference type="Pfam" id="PF00990">
    <property type="entry name" value="GGDEF"/>
    <property type="match status" value="1"/>
</dbReference>
<dbReference type="CDD" id="cd01949">
    <property type="entry name" value="GGDEF"/>
    <property type="match status" value="1"/>
</dbReference>
<dbReference type="SUPFAM" id="SSF55781">
    <property type="entry name" value="GAF domain-like"/>
    <property type="match status" value="2"/>
</dbReference>
<dbReference type="InterPro" id="IPR052155">
    <property type="entry name" value="Biofilm_reg_signaling"/>
</dbReference>
<dbReference type="Gene3D" id="3.20.20.450">
    <property type="entry name" value="EAL domain"/>
    <property type="match status" value="1"/>
</dbReference>
<dbReference type="Pfam" id="PF00563">
    <property type="entry name" value="EAL"/>
    <property type="match status" value="1"/>
</dbReference>
<dbReference type="InterPro" id="IPR029016">
    <property type="entry name" value="GAF-like_dom_sf"/>
</dbReference>
<dbReference type="Proteomes" id="UP000295414">
    <property type="component" value="Unassembled WGS sequence"/>
</dbReference>
<evidence type="ECO:0000256" key="1">
    <source>
        <dbReference type="SAM" id="Coils"/>
    </source>
</evidence>
<protein>
    <submittedName>
        <fullName evidence="4">Diguanylate cyclase (GGDEF)-like protein</fullName>
    </submittedName>
</protein>
<evidence type="ECO:0000259" key="3">
    <source>
        <dbReference type="PROSITE" id="PS50887"/>
    </source>
</evidence>
<dbReference type="NCBIfam" id="TIGR00254">
    <property type="entry name" value="GGDEF"/>
    <property type="match status" value="1"/>
</dbReference>
<dbReference type="EMBL" id="SMAP01000004">
    <property type="protein sequence ID" value="TCT24439.1"/>
    <property type="molecule type" value="Genomic_DNA"/>
</dbReference>
<dbReference type="SMART" id="SM00267">
    <property type="entry name" value="GGDEF"/>
    <property type="match status" value="1"/>
</dbReference>
<evidence type="ECO:0000313" key="5">
    <source>
        <dbReference type="Proteomes" id="UP000295414"/>
    </source>
</evidence>
<dbReference type="Gene3D" id="3.30.450.40">
    <property type="match status" value="2"/>
</dbReference>
<dbReference type="Pfam" id="PF13185">
    <property type="entry name" value="GAF_2"/>
    <property type="match status" value="1"/>
</dbReference>
<feature type="domain" description="GGDEF" evidence="3">
    <location>
        <begin position="582"/>
        <end position="715"/>
    </location>
</feature>
<dbReference type="InterPro" id="IPR035919">
    <property type="entry name" value="EAL_sf"/>
</dbReference>
<dbReference type="PROSITE" id="PS50883">
    <property type="entry name" value="EAL"/>
    <property type="match status" value="1"/>
</dbReference>
<evidence type="ECO:0000259" key="2">
    <source>
        <dbReference type="PROSITE" id="PS50883"/>
    </source>
</evidence>
<organism evidence="4 5">
    <name type="scientific">Thermomonas haemolytica</name>
    <dbReference type="NCBI Taxonomy" id="141949"/>
    <lineage>
        <taxon>Bacteria</taxon>
        <taxon>Pseudomonadati</taxon>
        <taxon>Pseudomonadota</taxon>
        <taxon>Gammaproteobacteria</taxon>
        <taxon>Lysobacterales</taxon>
        <taxon>Lysobacteraceae</taxon>
        <taxon>Thermomonas</taxon>
    </lineage>
</organism>
<sequence length="968" mass="107483">MGRMADGAGAWMQAIWGKMNASLTAIPPARATSAQPRAPGVLAGIAERLAQALPEGARVQVAWRQPALGEGSDTTPAGAPQAPALLRQAWHGPHESQLEVLAERPADWPETAVQGWLAAARQQVEQALQLELAADTIASLQRSELLRQALYEIADLAGSNLALPVMLRRVHAIVGELMYAENFYIVLYDACRQTMRFPYFVDQLDPWVNDPDAEIAVADGDDSLTIRLLRTGETMRGPSRELRERHGIPFNENSGPDSADWLGVAMRRDERVAGALVVQSYRQAEVYSEDDRVLLAYVAQHVLTALERREARNRLEARVAERTAELQRANEELQVEVYERQRVQEIQRALFRIAELSMTSDTLAHFFAEVHDTVSELVYAHNFYIATLSDDGSMLEFPYSVDERDPERRPRQLGEGLTEYVIRTGKPLLADREKVMALKAEGKVRIHGTMAHCWLGVPLMRDDKVVGVIAVQSYSSDIMFSLRDQDLLTFVSFHIGSSLARKQAQDRLVQAHASLEQRVSERTRELAEANAELVEQIGERMRVERKLIHQTMHDALTGLPNRLQLLERLARAIADARDRPEACFAVLFMDLDRFKLVNDSVGHAVGDELLVEAGRRIVASVRSQDVVARLGGDEFAILAEGLDGPGMAEELGVRVLAALNAPVWVAGRELFPSASIGIAMWHPRYRSGEEMLRDADAAMYRAKGDGRDRCVLFDEQMHREAMRSLDMEMDLRRAIQAERFVPYYQPIVDMATGVPVGYEALLRWRHEHHGLMVPGEFLDVGEDSGLIEQIDWLMYEKVINDVARDVLPGYVAINVSPRHFRAPDFADRLLALLDQAGVAPARIRVEITEVALLDDAPRTLECLALLKRHGVLAQLDDFGTGFSALSYLHRFPIASLKIDRSFVAGLEGASSTESVAVIRAIVALAGSLGIELIAEGVETRHQRERLQALGCGCGLGFLFSPPVPLPAG</sequence>
<name>A0A4R3NBJ1_9GAMM</name>
<feature type="coiled-coil region" evidence="1">
    <location>
        <begin position="512"/>
        <end position="546"/>
    </location>
</feature>